<evidence type="ECO:0000256" key="1">
    <source>
        <dbReference type="SAM" id="MobiDB-lite"/>
    </source>
</evidence>
<comment type="caution">
    <text evidence="4">The sequence shown here is derived from an EMBL/GenBank/DDBJ whole genome shotgun (WGS) entry which is preliminary data.</text>
</comment>
<dbReference type="EMBL" id="BAAASZ010000017">
    <property type="protein sequence ID" value="GAA2435983.1"/>
    <property type="molecule type" value="Genomic_DNA"/>
</dbReference>
<reference evidence="5" key="1">
    <citation type="journal article" date="2019" name="Int. J. Syst. Evol. Microbiol.">
        <title>The Global Catalogue of Microorganisms (GCM) 10K type strain sequencing project: providing services to taxonomists for standard genome sequencing and annotation.</title>
        <authorList>
            <consortium name="The Broad Institute Genomics Platform"/>
            <consortium name="The Broad Institute Genome Sequencing Center for Infectious Disease"/>
            <person name="Wu L."/>
            <person name="Ma J."/>
        </authorList>
    </citation>
    <scope>NUCLEOTIDE SEQUENCE [LARGE SCALE GENOMIC DNA]</scope>
    <source>
        <strain evidence="5">JCM 6305</strain>
    </source>
</reference>
<evidence type="ECO:0000259" key="3">
    <source>
        <dbReference type="Pfam" id="PF02517"/>
    </source>
</evidence>
<accession>A0ABP5WWX1</accession>
<feature type="transmembrane region" description="Helical" evidence="2">
    <location>
        <begin position="143"/>
        <end position="161"/>
    </location>
</feature>
<feature type="transmembrane region" description="Helical" evidence="2">
    <location>
        <begin position="82"/>
        <end position="100"/>
    </location>
</feature>
<dbReference type="InterPro" id="IPR003675">
    <property type="entry name" value="Rce1/LyrA-like_dom"/>
</dbReference>
<sequence>MAQTLPNTGSPRTGSPLPAPVRARRPDAPPRRPRAADARRAARDLRHLLLVTCAVPVVGSAVDFAALAGAPVHGWSDALLPWLRLACSAATGAWLVRLSAARAARRPAPRPALRLWAALALAALAVGARAVDLVRAGEAQGATGSLATTALLAWLCGELAVRHGAGWRGLGVRPPGARTPAGRLTAVMVFGAVFVIAYTTVTWMAHLQLTLPEVAPRLPVLDGAQSAALGWRGPADMVANVLFTGVAEEMVLVGAVVVLGHAAGRPLWAVCALSLALRVAAHLYLGVPGAALVLLGACALVLYLRYGRLTPLAAGHVVYDLAASWAPSTAALHTWAFAALLTTGAAFAVWLNWFAPSTGPEGEPGR</sequence>
<keyword evidence="5" id="KW-1185">Reference proteome</keyword>
<feature type="compositionally biased region" description="Basic and acidic residues" evidence="1">
    <location>
        <begin position="24"/>
        <end position="38"/>
    </location>
</feature>
<feature type="transmembrane region" description="Helical" evidence="2">
    <location>
        <begin position="335"/>
        <end position="355"/>
    </location>
</feature>
<name>A0ABP5WWX1_9ACTN</name>
<proteinExistence type="predicted"/>
<evidence type="ECO:0000313" key="5">
    <source>
        <dbReference type="Proteomes" id="UP001501638"/>
    </source>
</evidence>
<protein>
    <recommendedName>
        <fullName evidence="3">CAAX prenyl protease 2/Lysostaphin resistance protein A-like domain-containing protein</fullName>
    </recommendedName>
</protein>
<keyword evidence="2" id="KW-1133">Transmembrane helix</keyword>
<feature type="transmembrane region" description="Helical" evidence="2">
    <location>
        <begin position="283"/>
        <end position="304"/>
    </location>
</feature>
<feature type="transmembrane region" description="Helical" evidence="2">
    <location>
        <begin position="182"/>
        <end position="205"/>
    </location>
</feature>
<feature type="domain" description="CAAX prenyl protease 2/Lysostaphin resistance protein A-like" evidence="3">
    <location>
        <begin position="235"/>
        <end position="321"/>
    </location>
</feature>
<feature type="transmembrane region" description="Helical" evidence="2">
    <location>
        <begin position="48"/>
        <end position="70"/>
    </location>
</feature>
<feature type="region of interest" description="Disordered" evidence="1">
    <location>
        <begin position="1"/>
        <end position="38"/>
    </location>
</feature>
<feature type="compositionally biased region" description="Polar residues" evidence="1">
    <location>
        <begin position="1"/>
        <end position="13"/>
    </location>
</feature>
<gene>
    <name evidence="4" type="ORF">GCM10010405_18890</name>
</gene>
<dbReference type="RefSeq" id="WP_344321691.1">
    <property type="nucleotide sequence ID" value="NZ_BAAASZ010000017.1"/>
</dbReference>
<feature type="transmembrane region" description="Helical" evidence="2">
    <location>
        <begin position="112"/>
        <end position="131"/>
    </location>
</feature>
<evidence type="ECO:0000313" key="4">
    <source>
        <dbReference type="EMBL" id="GAA2435983.1"/>
    </source>
</evidence>
<dbReference type="Proteomes" id="UP001501638">
    <property type="component" value="Unassembled WGS sequence"/>
</dbReference>
<dbReference type="Pfam" id="PF02517">
    <property type="entry name" value="Rce1-like"/>
    <property type="match status" value="1"/>
</dbReference>
<evidence type="ECO:0000256" key="2">
    <source>
        <dbReference type="SAM" id="Phobius"/>
    </source>
</evidence>
<keyword evidence="2" id="KW-0472">Membrane</keyword>
<keyword evidence="2" id="KW-0812">Transmembrane</keyword>
<organism evidence="4 5">
    <name type="scientific">Streptomyces macrosporus</name>
    <dbReference type="NCBI Taxonomy" id="44032"/>
    <lineage>
        <taxon>Bacteria</taxon>
        <taxon>Bacillati</taxon>
        <taxon>Actinomycetota</taxon>
        <taxon>Actinomycetes</taxon>
        <taxon>Kitasatosporales</taxon>
        <taxon>Streptomycetaceae</taxon>
        <taxon>Streptomyces</taxon>
    </lineage>
</organism>